<reference evidence="1 2" key="2">
    <citation type="journal article" date="2017" name="Front. Plant Sci.">
        <title>Gene Classification and Mining of Molecular Markers Useful in Red Clover (Trifolium pratense) Breeding.</title>
        <authorList>
            <person name="Istvanek J."/>
            <person name="Dluhosova J."/>
            <person name="Dluhos P."/>
            <person name="Patkova L."/>
            <person name="Nedelnik J."/>
            <person name="Repkova J."/>
        </authorList>
    </citation>
    <scope>NUCLEOTIDE SEQUENCE [LARGE SCALE GENOMIC DNA]</scope>
    <source>
        <strain evidence="2">cv. Tatra</strain>
        <tissue evidence="1">Young leaves</tissue>
    </source>
</reference>
<protein>
    <submittedName>
        <fullName evidence="1">Uncharacterized protein</fullName>
    </submittedName>
</protein>
<evidence type="ECO:0000313" key="1">
    <source>
        <dbReference type="EMBL" id="PNY06628.1"/>
    </source>
</evidence>
<comment type="caution">
    <text evidence="1">The sequence shown here is derived from an EMBL/GenBank/DDBJ whole genome shotgun (WGS) entry which is preliminary data.</text>
</comment>
<sequence length="156" mass="17421">MEGVVVQNGGQLLPGSWAANRSNSDDLTKVRQQFRVRVSWLLKIKAGRGRRYPQTENKDKNGEYNLTNTNSKCIGILDRGNGGADKQAKTHLVAAINCDQVCWVVYEVKCPHMQQYLVAVLARVTSQVLLRSTINSAATFETRRFFMVGEVSAHHS</sequence>
<organism evidence="1 2">
    <name type="scientific">Trifolium pratense</name>
    <name type="common">Red clover</name>
    <dbReference type="NCBI Taxonomy" id="57577"/>
    <lineage>
        <taxon>Eukaryota</taxon>
        <taxon>Viridiplantae</taxon>
        <taxon>Streptophyta</taxon>
        <taxon>Embryophyta</taxon>
        <taxon>Tracheophyta</taxon>
        <taxon>Spermatophyta</taxon>
        <taxon>Magnoliopsida</taxon>
        <taxon>eudicotyledons</taxon>
        <taxon>Gunneridae</taxon>
        <taxon>Pentapetalae</taxon>
        <taxon>rosids</taxon>
        <taxon>fabids</taxon>
        <taxon>Fabales</taxon>
        <taxon>Fabaceae</taxon>
        <taxon>Papilionoideae</taxon>
        <taxon>50 kb inversion clade</taxon>
        <taxon>NPAAA clade</taxon>
        <taxon>Hologalegina</taxon>
        <taxon>IRL clade</taxon>
        <taxon>Trifolieae</taxon>
        <taxon>Trifolium</taxon>
    </lineage>
</organism>
<gene>
    <name evidence="1" type="ORF">L195_g003101</name>
</gene>
<reference evidence="1 2" key="1">
    <citation type="journal article" date="2014" name="Am. J. Bot.">
        <title>Genome assembly and annotation for red clover (Trifolium pratense; Fabaceae).</title>
        <authorList>
            <person name="Istvanek J."/>
            <person name="Jaros M."/>
            <person name="Krenek A."/>
            <person name="Repkova J."/>
        </authorList>
    </citation>
    <scope>NUCLEOTIDE SEQUENCE [LARGE SCALE GENOMIC DNA]</scope>
    <source>
        <strain evidence="2">cv. Tatra</strain>
        <tissue evidence="1">Young leaves</tissue>
    </source>
</reference>
<dbReference type="EMBL" id="ASHM01001413">
    <property type="protein sequence ID" value="PNY06628.1"/>
    <property type="molecule type" value="Genomic_DNA"/>
</dbReference>
<evidence type="ECO:0000313" key="2">
    <source>
        <dbReference type="Proteomes" id="UP000236291"/>
    </source>
</evidence>
<accession>A0A2K3NUB0</accession>
<name>A0A2K3NUB0_TRIPR</name>
<proteinExistence type="predicted"/>
<dbReference type="Proteomes" id="UP000236291">
    <property type="component" value="Unassembled WGS sequence"/>
</dbReference>
<dbReference type="AlphaFoldDB" id="A0A2K3NUB0"/>